<comment type="similarity">
    <text evidence="5">In the C-terminal section; belongs to the HTP reductase family.</text>
</comment>
<comment type="function">
    <text evidence="1">Converts 2,5-diamino-6-(ribosylamino)-4(3h)-pyrimidinone 5'-phosphate into 5-amino-6-(ribosylamino)-2,4(1h,3h)-pyrimidinedione 5'-phosphate.</text>
</comment>
<comment type="catalytic activity">
    <reaction evidence="15">
        <text>5-amino-6-(5-phospho-D-ribitylamino)uracil + NADP(+) = 5-amino-6-(5-phospho-D-ribosylamino)uracil + NADPH + H(+)</text>
        <dbReference type="Rhea" id="RHEA:17845"/>
        <dbReference type="ChEBI" id="CHEBI:15378"/>
        <dbReference type="ChEBI" id="CHEBI:57783"/>
        <dbReference type="ChEBI" id="CHEBI:58349"/>
        <dbReference type="ChEBI" id="CHEBI:58421"/>
        <dbReference type="ChEBI" id="CHEBI:58453"/>
        <dbReference type="EC" id="1.1.1.193"/>
    </reaction>
</comment>
<keyword evidence="22" id="KW-1185">Reference proteome</keyword>
<evidence type="ECO:0000256" key="14">
    <source>
        <dbReference type="ARBA" id="ARBA00023268"/>
    </source>
</evidence>
<keyword evidence="10" id="KW-0378">Hydrolase</keyword>
<dbReference type="GO" id="GO:0009231">
    <property type="term" value="P:riboflavin biosynthetic process"/>
    <property type="evidence" value="ECO:0007669"/>
    <property type="project" value="UniProtKB-UniPathway"/>
</dbReference>
<dbReference type="PIRSF" id="PIRSF006769">
    <property type="entry name" value="RibD"/>
    <property type="match status" value="1"/>
</dbReference>
<dbReference type="SUPFAM" id="SSF53597">
    <property type="entry name" value="Dihydrofolate reductase-like"/>
    <property type="match status" value="1"/>
</dbReference>
<evidence type="ECO:0000259" key="20">
    <source>
        <dbReference type="PROSITE" id="PS51747"/>
    </source>
</evidence>
<dbReference type="STRING" id="467210.HMPREF1866_02800"/>
<evidence type="ECO:0000313" key="22">
    <source>
        <dbReference type="Proteomes" id="UP000070394"/>
    </source>
</evidence>
<evidence type="ECO:0000256" key="2">
    <source>
        <dbReference type="ARBA" id="ARBA00004882"/>
    </source>
</evidence>
<dbReference type="PANTHER" id="PTHR38011:SF7">
    <property type="entry name" value="2,5-DIAMINO-6-RIBOSYLAMINO-4(3H)-PYRIMIDINONE 5'-PHOSPHATE REDUCTASE"/>
    <property type="match status" value="1"/>
</dbReference>
<feature type="binding site" evidence="18">
    <location>
        <position position="212"/>
    </location>
    <ligand>
        <name>NADP(+)</name>
        <dbReference type="ChEBI" id="CHEBI:58349"/>
    </ligand>
</feature>
<reference evidence="22" key="1">
    <citation type="submission" date="2016-01" db="EMBL/GenBank/DDBJ databases">
        <authorList>
            <person name="Mitreva M."/>
            <person name="Pepin K.H."/>
            <person name="Mihindukulasuriya K.A."/>
            <person name="Fulton R."/>
            <person name="Fronick C."/>
            <person name="O'Laughlin M."/>
            <person name="Miner T."/>
            <person name="Herter B."/>
            <person name="Rosa B.A."/>
            <person name="Cordes M."/>
            <person name="Tomlinson C."/>
            <person name="Wollam A."/>
            <person name="Palsikar V.B."/>
            <person name="Mardis E.R."/>
            <person name="Wilson R.K."/>
        </authorList>
    </citation>
    <scope>NUCLEOTIDE SEQUENCE [LARGE SCALE GENOMIC DNA]</scope>
    <source>
        <strain evidence="22">DNF00896</strain>
    </source>
</reference>
<gene>
    <name evidence="21" type="ORF">HMPREF1866_02800</name>
</gene>
<feature type="binding site" evidence="18">
    <location>
        <position position="210"/>
    </location>
    <ligand>
        <name>substrate</name>
    </ligand>
</feature>
<dbReference type="Pfam" id="PF00383">
    <property type="entry name" value="dCMP_cyt_deam_1"/>
    <property type="match status" value="1"/>
</dbReference>
<dbReference type="PROSITE" id="PS51747">
    <property type="entry name" value="CYT_DCMP_DEAMINASES_2"/>
    <property type="match status" value="1"/>
</dbReference>
<dbReference type="Proteomes" id="UP000070394">
    <property type="component" value="Unassembled WGS sequence"/>
</dbReference>
<evidence type="ECO:0000256" key="5">
    <source>
        <dbReference type="ARBA" id="ARBA00007417"/>
    </source>
</evidence>
<protein>
    <recommendedName>
        <fullName evidence="8">Riboflavin biosynthesis protein RibD</fullName>
        <ecNumber evidence="7">1.1.1.193</ecNumber>
        <ecNumber evidence="6">3.5.4.26</ecNumber>
    </recommendedName>
</protein>
<keyword evidence="14" id="KW-0511">Multifunctional enzyme</keyword>
<dbReference type="InterPro" id="IPR024072">
    <property type="entry name" value="DHFR-like_dom_sf"/>
</dbReference>
<dbReference type="InterPro" id="IPR002125">
    <property type="entry name" value="CMP_dCMP_dom"/>
</dbReference>
<evidence type="ECO:0000256" key="4">
    <source>
        <dbReference type="ARBA" id="ARBA00005259"/>
    </source>
</evidence>
<evidence type="ECO:0000313" key="21">
    <source>
        <dbReference type="EMBL" id="KXB52882.1"/>
    </source>
</evidence>
<keyword evidence="9 19" id="KW-0479">Metal-binding</keyword>
<comment type="similarity">
    <text evidence="4">In the N-terminal section; belongs to the cytidine and deoxycytidylate deaminase family.</text>
</comment>
<dbReference type="CDD" id="cd01284">
    <property type="entry name" value="Riboflavin_deaminase-reductase"/>
    <property type="match status" value="1"/>
</dbReference>
<feature type="domain" description="CMP/dCMP-type deaminase" evidence="20">
    <location>
        <begin position="43"/>
        <end position="164"/>
    </location>
</feature>
<dbReference type="InterPro" id="IPR050765">
    <property type="entry name" value="Riboflavin_Biosynth_HTPR"/>
</dbReference>
<feature type="binding site" evidence="18">
    <location>
        <position position="196"/>
    </location>
    <ligand>
        <name>NADP(+)</name>
        <dbReference type="ChEBI" id="CHEBI:58349"/>
    </ligand>
</feature>
<evidence type="ECO:0000256" key="15">
    <source>
        <dbReference type="ARBA" id="ARBA00049861"/>
    </source>
</evidence>
<feature type="binding site" evidence="18">
    <location>
        <position position="242"/>
    </location>
    <ligand>
        <name>NADP(+)</name>
        <dbReference type="ChEBI" id="CHEBI:58349"/>
    </ligand>
</feature>
<comment type="catalytic activity">
    <reaction evidence="16">
        <text>2,5-diamino-6-hydroxy-4-(5-phosphoribosylamino)-pyrimidine + H2O + H(+) = 5-amino-6-(5-phospho-D-ribosylamino)uracil + NH4(+)</text>
        <dbReference type="Rhea" id="RHEA:21868"/>
        <dbReference type="ChEBI" id="CHEBI:15377"/>
        <dbReference type="ChEBI" id="CHEBI:15378"/>
        <dbReference type="ChEBI" id="CHEBI:28938"/>
        <dbReference type="ChEBI" id="CHEBI:58453"/>
        <dbReference type="ChEBI" id="CHEBI:58614"/>
        <dbReference type="EC" id="3.5.4.26"/>
    </reaction>
</comment>
<dbReference type="NCBIfam" id="TIGR00326">
    <property type="entry name" value="eubact_ribD"/>
    <property type="match status" value="1"/>
</dbReference>
<feature type="binding site" evidence="18">
    <location>
        <position position="238"/>
    </location>
    <ligand>
        <name>NADP(+)</name>
        <dbReference type="ChEBI" id="CHEBI:58349"/>
    </ligand>
</feature>
<dbReference type="GO" id="GO:0046872">
    <property type="term" value="F:metal ion binding"/>
    <property type="evidence" value="ECO:0007669"/>
    <property type="project" value="UniProtKB-KW"/>
</dbReference>
<evidence type="ECO:0000256" key="8">
    <source>
        <dbReference type="ARBA" id="ARBA00019930"/>
    </source>
</evidence>
<dbReference type="InterPro" id="IPR016193">
    <property type="entry name" value="Cytidine_deaminase-like"/>
</dbReference>
<dbReference type="EC" id="1.1.1.193" evidence="7"/>
<organism evidence="21 22">
    <name type="scientific">Lachnoanaerobaculum saburreum</name>
    <dbReference type="NCBI Taxonomy" id="467210"/>
    <lineage>
        <taxon>Bacteria</taxon>
        <taxon>Bacillati</taxon>
        <taxon>Bacillota</taxon>
        <taxon>Clostridia</taxon>
        <taxon>Lachnospirales</taxon>
        <taxon>Lachnospiraceae</taxon>
        <taxon>Lachnoanaerobaculum</taxon>
    </lineage>
</organism>
<dbReference type="PANTHER" id="PTHR38011">
    <property type="entry name" value="DIHYDROFOLATE REDUCTASE FAMILY PROTEIN (AFU_ORTHOLOGUE AFUA_8G06820)"/>
    <property type="match status" value="1"/>
</dbReference>
<feature type="binding site" evidence="19">
    <location>
        <position position="126"/>
    </location>
    <ligand>
        <name>Zn(2+)</name>
        <dbReference type="ChEBI" id="CHEBI:29105"/>
        <note>catalytic</note>
    </ligand>
</feature>
<evidence type="ECO:0000256" key="16">
    <source>
        <dbReference type="ARBA" id="ARBA00049886"/>
    </source>
</evidence>
<proteinExistence type="inferred from homology"/>
<dbReference type="GO" id="GO:0008703">
    <property type="term" value="F:5-amino-6-(5-phosphoribosylamino)uracil reductase activity"/>
    <property type="evidence" value="ECO:0007669"/>
    <property type="project" value="UniProtKB-EC"/>
</dbReference>
<dbReference type="EMBL" id="LSDA01000145">
    <property type="protein sequence ID" value="KXB52882.1"/>
    <property type="molecule type" value="Genomic_DNA"/>
</dbReference>
<feature type="binding site" evidence="19">
    <location>
        <position position="92"/>
    </location>
    <ligand>
        <name>Zn(2+)</name>
        <dbReference type="ChEBI" id="CHEBI:29105"/>
        <note>catalytic</note>
    </ligand>
</feature>
<keyword evidence="11 19" id="KW-0862">Zinc</keyword>
<dbReference type="InterPro" id="IPR011549">
    <property type="entry name" value="RibD_C"/>
</dbReference>
<feature type="binding site" evidence="18">
    <location>
        <position position="246"/>
    </location>
    <ligand>
        <name>substrate</name>
    </ligand>
</feature>
<dbReference type="SUPFAM" id="SSF53927">
    <property type="entry name" value="Cytidine deaminase-like"/>
    <property type="match status" value="1"/>
</dbReference>
<name>A0A133ZBT4_9FIRM</name>
<dbReference type="GO" id="GO:0008835">
    <property type="term" value="F:diaminohydroxyphosphoribosylaminopyrimidine deaminase activity"/>
    <property type="evidence" value="ECO:0007669"/>
    <property type="project" value="UniProtKB-EC"/>
</dbReference>
<feature type="binding site" evidence="18">
    <location>
        <position position="249"/>
    </location>
    <ligand>
        <name>substrate</name>
    </ligand>
</feature>
<dbReference type="UniPathway" id="UPA00275">
    <property type="reaction ID" value="UER00401"/>
</dbReference>
<comment type="pathway">
    <text evidence="3">Cofactor biosynthesis; riboflavin biosynthesis; 5-amino-6-(D-ribitylamino)uracil from GTP: step 3/4.</text>
</comment>
<evidence type="ECO:0000256" key="6">
    <source>
        <dbReference type="ARBA" id="ARBA00012766"/>
    </source>
</evidence>
<comment type="cofactor">
    <cofactor evidence="19">
        <name>Zn(2+)</name>
        <dbReference type="ChEBI" id="CHEBI:29105"/>
    </cofactor>
    <text evidence="19">Binds 1 zinc ion.</text>
</comment>
<evidence type="ECO:0000256" key="13">
    <source>
        <dbReference type="ARBA" id="ARBA00023002"/>
    </source>
</evidence>
<dbReference type="EC" id="3.5.4.26" evidence="6"/>
<feature type="binding site" evidence="18">
    <location>
        <position position="226"/>
    </location>
    <ligand>
        <name>substrate</name>
    </ligand>
</feature>
<evidence type="ECO:0000256" key="3">
    <source>
        <dbReference type="ARBA" id="ARBA00004910"/>
    </source>
</evidence>
<feature type="binding site" evidence="18">
    <location>
        <begin position="338"/>
        <end position="344"/>
    </location>
    <ligand>
        <name>NADP(+)</name>
        <dbReference type="ChEBI" id="CHEBI:58349"/>
    </ligand>
</feature>
<dbReference type="FunFam" id="3.40.140.10:FF:000025">
    <property type="entry name" value="Riboflavin biosynthesis protein RibD"/>
    <property type="match status" value="1"/>
</dbReference>
<evidence type="ECO:0000256" key="19">
    <source>
        <dbReference type="PIRSR" id="PIRSR006769-3"/>
    </source>
</evidence>
<evidence type="ECO:0000256" key="18">
    <source>
        <dbReference type="PIRSR" id="PIRSR006769-2"/>
    </source>
</evidence>
<feature type="binding site" evidence="18">
    <location>
        <position position="336"/>
    </location>
    <ligand>
        <name>substrate</name>
    </ligand>
</feature>
<evidence type="ECO:0000256" key="7">
    <source>
        <dbReference type="ARBA" id="ARBA00013173"/>
    </source>
</evidence>
<evidence type="ECO:0000256" key="10">
    <source>
        <dbReference type="ARBA" id="ARBA00022801"/>
    </source>
</evidence>
<dbReference type="Pfam" id="PF01872">
    <property type="entry name" value="RibD_C"/>
    <property type="match status" value="1"/>
</dbReference>
<evidence type="ECO:0000256" key="1">
    <source>
        <dbReference type="ARBA" id="ARBA00002151"/>
    </source>
</evidence>
<comment type="pathway">
    <text evidence="2">Cofactor biosynthesis; riboflavin biosynthesis; 5-amino-6-(D-ribitylamino)uracil from GTP: step 2/4.</text>
</comment>
<dbReference type="InterPro" id="IPR004794">
    <property type="entry name" value="Eubact_RibD"/>
</dbReference>
<dbReference type="Gene3D" id="3.40.430.10">
    <property type="entry name" value="Dihydrofolate Reductase, subunit A"/>
    <property type="match status" value="1"/>
</dbReference>
<feature type="active site" description="Proton donor" evidence="17">
    <location>
        <position position="94"/>
    </location>
</feature>
<dbReference type="Gene3D" id="3.40.140.10">
    <property type="entry name" value="Cytidine Deaminase, domain 2"/>
    <property type="match status" value="1"/>
</dbReference>
<keyword evidence="13" id="KW-0560">Oxidoreductase</keyword>
<feature type="binding site" evidence="18">
    <location>
        <position position="263"/>
    </location>
    <ligand>
        <name>NADP(+)</name>
        <dbReference type="ChEBI" id="CHEBI:58349"/>
    </ligand>
</feature>
<evidence type="ECO:0000256" key="12">
    <source>
        <dbReference type="ARBA" id="ARBA00022857"/>
    </source>
</evidence>
<keyword evidence="12 18" id="KW-0521">NADP</keyword>
<evidence type="ECO:0000256" key="9">
    <source>
        <dbReference type="ARBA" id="ARBA00022723"/>
    </source>
</evidence>
<evidence type="ECO:0000256" key="11">
    <source>
        <dbReference type="ARBA" id="ARBA00022833"/>
    </source>
</evidence>
<dbReference type="AlphaFoldDB" id="A0A133ZBT4"/>
<dbReference type="GO" id="GO:0050661">
    <property type="term" value="F:NADP binding"/>
    <property type="evidence" value="ECO:0007669"/>
    <property type="project" value="InterPro"/>
</dbReference>
<sequence length="411" mass="46125">MVNHFRAFLIYLHGINNSCHHPWKYFQGIFYTQISKKKEGIELTDKEYMLRAISLAKKGEGWTNPNPMVGAVIVKDGRIIGEGYHKKYGELHAERNAFASLKESAKGATMYVTMEPCCHYGKTPPCTQAIIEHKIGKVVIGSKDPNPKVSGKGVQILKEAGISVVEDFLREECDKLNPIFFHYIKTKIPYVVMKYAMTLDGKIATKTGESKWVTGKEAREEVQHMRHRYMGIMVGIGTVLADDPMLNVRVKDKKSPVRIICDSKLRIKEDSQIVKTAFNQRTIVIYADSQNIQEKLERLHSLGVETLYCPDESNQIDLKKLMIYLGNEGIDSILLEGGGKLNESAIRAGIVKEVQAFIAPKLFGGANGKTPIEGIGVNLPSEAVRLKYTDICQIGEDIKITCKLYEKEVEE</sequence>
<comment type="caution">
    <text evidence="21">The sequence shown here is derived from an EMBL/GenBank/DDBJ whole genome shotgun (WGS) entry which is preliminary data.</text>
</comment>
<feature type="binding site" evidence="19">
    <location>
        <position position="117"/>
    </location>
    <ligand>
        <name>Zn(2+)</name>
        <dbReference type="ChEBI" id="CHEBI:29105"/>
        <note>catalytic</note>
    </ligand>
</feature>
<dbReference type="PATRIC" id="fig|467210.3.peg.2777"/>
<accession>A0A133ZBT4</accession>
<dbReference type="NCBIfam" id="TIGR00227">
    <property type="entry name" value="ribD_Cterm"/>
    <property type="match status" value="1"/>
</dbReference>
<evidence type="ECO:0000256" key="17">
    <source>
        <dbReference type="PIRSR" id="PIRSR006769-1"/>
    </source>
</evidence>
<dbReference type="InterPro" id="IPR002734">
    <property type="entry name" value="RibDG_C"/>
</dbReference>